<name>A0ABQ9JX27_9CUCU</name>
<protein>
    <recommendedName>
        <fullName evidence="2">PH domain-containing protein</fullName>
    </recommendedName>
</protein>
<dbReference type="Proteomes" id="UP001162164">
    <property type="component" value="Unassembled WGS sequence"/>
</dbReference>
<dbReference type="Gene3D" id="2.30.29.30">
    <property type="entry name" value="Pleckstrin-homology domain (PH domain)/Phosphotyrosine-binding domain (PTB)"/>
    <property type="match status" value="1"/>
</dbReference>
<organism evidence="3 4">
    <name type="scientific">Molorchus minor</name>
    <dbReference type="NCBI Taxonomy" id="1323400"/>
    <lineage>
        <taxon>Eukaryota</taxon>
        <taxon>Metazoa</taxon>
        <taxon>Ecdysozoa</taxon>
        <taxon>Arthropoda</taxon>
        <taxon>Hexapoda</taxon>
        <taxon>Insecta</taxon>
        <taxon>Pterygota</taxon>
        <taxon>Neoptera</taxon>
        <taxon>Endopterygota</taxon>
        <taxon>Coleoptera</taxon>
        <taxon>Polyphaga</taxon>
        <taxon>Cucujiformia</taxon>
        <taxon>Chrysomeloidea</taxon>
        <taxon>Cerambycidae</taxon>
        <taxon>Lamiinae</taxon>
        <taxon>Monochamini</taxon>
        <taxon>Molorchus</taxon>
    </lineage>
</organism>
<dbReference type="PANTHER" id="PTHR37283">
    <property type="entry name" value="PH DOMAIN-CONTAINING PROTEIN YHR131C"/>
    <property type="match status" value="1"/>
</dbReference>
<gene>
    <name evidence="3" type="ORF">NQ317_001808</name>
</gene>
<dbReference type="PRINTS" id="PR00683">
    <property type="entry name" value="SPECTRINPH"/>
</dbReference>
<dbReference type="CDD" id="cd10571">
    <property type="entry name" value="PH_beta_spectrin"/>
    <property type="match status" value="1"/>
</dbReference>
<evidence type="ECO:0000313" key="3">
    <source>
        <dbReference type="EMBL" id="KAJ8981845.1"/>
    </source>
</evidence>
<sequence>MTLLEDAFAQQLKQEALARKAEKERIEQERLEQRKRQEMARIAELRRQESRDRDSRYHDIPEDRVNGDSLGSPEIQVTTPPPPPTKLGTPLRKTNSIAHMFERDRLRRGSDNSVKRAESMKVGPSSKPVKRTPSFTTRRRGSFRSKHADVVLPPVEAEAFLERKQLLLPGQKRASNRTWKNSYTVLCGQLLCFFKNKDDFAASKASCPPINIHNALCTIADDYQKRKYTFRLVITDGSEFLFSCNSEVDMMDWINRITFRAKLPPSQQLLHFDIPKDHNDFEISSQSSRTSSPDVAESVVLRHDPQSTNGSASSQSSRHTIASFLLSSAKAGESPPPLPMTEPPNNYVSRRYTLENSGNIYDGYNNGPMQRHEWQNSSSRPSSMSSQDAPKKSHRIRDLLIQIVSLLGRVRFKAKMSGVCCIVNQYGISQCTPEYISCLPLPTAIFTRILQTFVE</sequence>
<dbReference type="InterPro" id="IPR011993">
    <property type="entry name" value="PH-like_dom_sf"/>
</dbReference>
<dbReference type="Pfam" id="PF00169">
    <property type="entry name" value="PH"/>
    <property type="match status" value="1"/>
</dbReference>
<dbReference type="InterPro" id="IPR001849">
    <property type="entry name" value="PH_domain"/>
</dbReference>
<dbReference type="EMBL" id="JAPWTJ010000158">
    <property type="protein sequence ID" value="KAJ8981845.1"/>
    <property type="molecule type" value="Genomic_DNA"/>
</dbReference>
<dbReference type="PROSITE" id="PS50003">
    <property type="entry name" value="PH_DOMAIN"/>
    <property type="match status" value="1"/>
</dbReference>
<feature type="region of interest" description="Disordered" evidence="1">
    <location>
        <begin position="107"/>
        <end position="140"/>
    </location>
</feature>
<keyword evidence="4" id="KW-1185">Reference proteome</keyword>
<feature type="compositionally biased region" description="Basic and acidic residues" evidence="1">
    <location>
        <begin position="107"/>
        <end position="119"/>
    </location>
</feature>
<dbReference type="PANTHER" id="PTHR37283:SF1">
    <property type="entry name" value="PH DOMAIN-CONTAINING PROTEIN YHR131C"/>
    <property type="match status" value="1"/>
</dbReference>
<comment type="caution">
    <text evidence="3">The sequence shown here is derived from an EMBL/GenBank/DDBJ whole genome shotgun (WGS) entry which is preliminary data.</text>
</comment>
<evidence type="ECO:0000313" key="4">
    <source>
        <dbReference type="Proteomes" id="UP001162164"/>
    </source>
</evidence>
<dbReference type="InterPro" id="IPR001605">
    <property type="entry name" value="PH_dom-spectrin-type"/>
</dbReference>
<proteinExistence type="predicted"/>
<feature type="compositionally biased region" description="Low complexity" evidence="1">
    <location>
        <begin position="377"/>
        <end position="386"/>
    </location>
</feature>
<dbReference type="SUPFAM" id="SSF50729">
    <property type="entry name" value="PH domain-like"/>
    <property type="match status" value="1"/>
</dbReference>
<feature type="domain" description="PH" evidence="2">
    <location>
        <begin position="154"/>
        <end position="262"/>
    </location>
</feature>
<reference evidence="3" key="1">
    <citation type="journal article" date="2023" name="Insect Mol. Biol.">
        <title>Genome sequencing provides insights into the evolution of gene families encoding plant cell wall-degrading enzymes in longhorned beetles.</title>
        <authorList>
            <person name="Shin N.R."/>
            <person name="Okamura Y."/>
            <person name="Kirsch R."/>
            <person name="Pauchet Y."/>
        </authorList>
    </citation>
    <scope>NUCLEOTIDE SEQUENCE</scope>
    <source>
        <strain evidence="3">MMC_N1</strain>
    </source>
</reference>
<feature type="compositionally biased region" description="Basic and acidic residues" evidence="1">
    <location>
        <begin position="43"/>
        <end position="66"/>
    </location>
</feature>
<feature type="region of interest" description="Disordered" evidence="1">
    <location>
        <begin position="362"/>
        <end position="393"/>
    </location>
</feature>
<feature type="region of interest" description="Disordered" evidence="1">
    <location>
        <begin position="43"/>
        <end position="91"/>
    </location>
</feature>
<evidence type="ECO:0000256" key="1">
    <source>
        <dbReference type="SAM" id="MobiDB-lite"/>
    </source>
</evidence>
<evidence type="ECO:0000259" key="2">
    <source>
        <dbReference type="PROSITE" id="PS50003"/>
    </source>
</evidence>
<dbReference type="SMART" id="SM00233">
    <property type="entry name" value="PH"/>
    <property type="match status" value="1"/>
</dbReference>
<accession>A0ABQ9JX27</accession>